<name>A0A3D9GZE6_9FLAO</name>
<feature type="coiled-coil region" evidence="1">
    <location>
        <begin position="30"/>
        <end position="57"/>
    </location>
</feature>
<dbReference type="RefSeq" id="WP_115818279.1">
    <property type="nucleotide sequence ID" value="NZ_QRDV01000008.1"/>
</dbReference>
<evidence type="ECO:0000313" key="2">
    <source>
        <dbReference type="EMBL" id="RED42630.1"/>
    </source>
</evidence>
<dbReference type="AlphaFoldDB" id="A0A3D9GZE6"/>
<dbReference type="EMBL" id="QRDV01000008">
    <property type="protein sequence ID" value="RED42630.1"/>
    <property type="molecule type" value="Genomic_DNA"/>
</dbReference>
<protein>
    <submittedName>
        <fullName evidence="2">Uncharacterized protein</fullName>
    </submittedName>
</protein>
<accession>A0A3D9GZE6</accession>
<evidence type="ECO:0000256" key="1">
    <source>
        <dbReference type="SAM" id="Coils"/>
    </source>
</evidence>
<reference evidence="2 3" key="1">
    <citation type="submission" date="2018-07" db="EMBL/GenBank/DDBJ databases">
        <title>Genomic Encyclopedia of Type Strains, Phase III (KMG-III): the genomes of soil and plant-associated and newly described type strains.</title>
        <authorList>
            <person name="Whitman W."/>
        </authorList>
    </citation>
    <scope>NUCLEOTIDE SEQUENCE [LARGE SCALE GENOMIC DNA]</scope>
    <source>
        <strain evidence="2 3">CECT 7946</strain>
    </source>
</reference>
<proteinExistence type="predicted"/>
<evidence type="ECO:0000313" key="3">
    <source>
        <dbReference type="Proteomes" id="UP000256980"/>
    </source>
</evidence>
<dbReference type="OrthoDB" id="9988763at2"/>
<keyword evidence="1" id="KW-0175">Coiled coil</keyword>
<sequence>MKKLKEEQDHNEVNILENEVHLLKIKRHKLLEMGELSKSLRQQLENLNNQIEIKETQIVNLEN</sequence>
<comment type="caution">
    <text evidence="2">The sequence shown here is derived from an EMBL/GenBank/DDBJ whole genome shotgun (WGS) entry which is preliminary data.</text>
</comment>
<dbReference type="Proteomes" id="UP000256980">
    <property type="component" value="Unassembled WGS sequence"/>
</dbReference>
<keyword evidence="3" id="KW-1185">Reference proteome</keyword>
<gene>
    <name evidence="2" type="ORF">DFQ10_10837</name>
</gene>
<organism evidence="2 3">
    <name type="scientific">Winogradskyella eximia</name>
    <dbReference type="NCBI Taxonomy" id="262006"/>
    <lineage>
        <taxon>Bacteria</taxon>
        <taxon>Pseudomonadati</taxon>
        <taxon>Bacteroidota</taxon>
        <taxon>Flavobacteriia</taxon>
        <taxon>Flavobacteriales</taxon>
        <taxon>Flavobacteriaceae</taxon>
        <taxon>Winogradskyella</taxon>
    </lineage>
</organism>